<reference evidence="4" key="1">
    <citation type="submission" date="2015-08" db="EMBL/GenBank/DDBJ databases">
        <title>Genome sequencing project for genomic taxonomy and phylogenomics of Bacillus-like bacteria.</title>
        <authorList>
            <person name="Liu B."/>
            <person name="Wang J."/>
            <person name="Zhu Y."/>
            <person name="Liu G."/>
            <person name="Chen Q."/>
            <person name="Chen Z."/>
            <person name="Lan J."/>
            <person name="Che J."/>
            <person name="Ge C."/>
            <person name="Shi H."/>
            <person name="Pan Z."/>
            <person name="Liu X."/>
        </authorList>
    </citation>
    <scope>NUCLEOTIDE SEQUENCE [LARGE SCALE GENOMIC DNA]</scope>
    <source>
        <strain evidence="4">FJAT-22460</strain>
    </source>
</reference>
<dbReference type="InterPro" id="IPR051161">
    <property type="entry name" value="Mannose-6P_isomerase_type2"/>
</dbReference>
<dbReference type="OrthoDB" id="9806359at2"/>
<comment type="caution">
    <text evidence="3">The sequence shown here is derived from an EMBL/GenBank/DDBJ whole genome shotgun (WGS) entry which is preliminary data.</text>
</comment>
<dbReference type="AlphaFoldDB" id="A0A0M1N350"/>
<accession>A0A0M1N350</accession>
<evidence type="ECO:0000313" key="3">
    <source>
        <dbReference type="EMBL" id="KOR76612.1"/>
    </source>
</evidence>
<keyword evidence="3" id="KW-0808">Transferase</keyword>
<dbReference type="Proteomes" id="UP000036932">
    <property type="component" value="Unassembled WGS sequence"/>
</dbReference>
<dbReference type="InterPro" id="IPR011051">
    <property type="entry name" value="RmlC_Cupin_sf"/>
</dbReference>
<name>A0A0M1N350_9BACL</name>
<dbReference type="InterPro" id="IPR005835">
    <property type="entry name" value="NTP_transferase_dom"/>
</dbReference>
<dbReference type="RefSeq" id="WP_054404509.1">
    <property type="nucleotide sequence ID" value="NZ_LIUT01000006.1"/>
</dbReference>
<dbReference type="GO" id="GO:0004475">
    <property type="term" value="F:mannose-1-phosphate guanylyltransferase (GTP) activity"/>
    <property type="evidence" value="ECO:0007669"/>
    <property type="project" value="TreeGrafter"/>
</dbReference>
<dbReference type="CDD" id="cd02213">
    <property type="entry name" value="cupin_PMI_typeII_C"/>
    <property type="match status" value="1"/>
</dbReference>
<dbReference type="Gene3D" id="3.90.550.10">
    <property type="entry name" value="Spore Coat Polysaccharide Biosynthesis Protein SpsA, Chain A"/>
    <property type="match status" value="1"/>
</dbReference>
<dbReference type="Gene3D" id="2.60.120.10">
    <property type="entry name" value="Jelly Rolls"/>
    <property type="match status" value="1"/>
</dbReference>
<dbReference type="InterPro" id="IPR014710">
    <property type="entry name" value="RmlC-like_jellyroll"/>
</dbReference>
<protein>
    <submittedName>
        <fullName evidence="3">Mannose-1-phosphate guanylyltransferase</fullName>
    </submittedName>
</protein>
<dbReference type="SUPFAM" id="SSF51182">
    <property type="entry name" value="RmlC-like cupins"/>
    <property type="match status" value="1"/>
</dbReference>
<feature type="domain" description="Nucleotidyl transferase" evidence="1">
    <location>
        <begin position="4"/>
        <end position="270"/>
    </location>
</feature>
<dbReference type="PATRIC" id="fig|1705565.3.peg.496"/>
<dbReference type="InterPro" id="IPR001538">
    <property type="entry name" value="Man6P_isomerase-2_C"/>
</dbReference>
<dbReference type="Pfam" id="PF01050">
    <property type="entry name" value="MannoseP_isomer"/>
    <property type="match status" value="1"/>
</dbReference>
<organism evidence="3 4">
    <name type="scientific">Paenibacillus solani</name>
    <dbReference type="NCBI Taxonomy" id="1705565"/>
    <lineage>
        <taxon>Bacteria</taxon>
        <taxon>Bacillati</taxon>
        <taxon>Bacillota</taxon>
        <taxon>Bacilli</taxon>
        <taxon>Bacillales</taxon>
        <taxon>Paenibacillaceae</taxon>
        <taxon>Paenibacillus</taxon>
    </lineage>
</organism>
<dbReference type="EMBL" id="LIUT01000006">
    <property type="protein sequence ID" value="KOR76612.1"/>
    <property type="molecule type" value="Genomic_DNA"/>
</dbReference>
<dbReference type="InterPro" id="IPR029044">
    <property type="entry name" value="Nucleotide-diphossugar_trans"/>
</dbReference>
<sequence length="458" mass="51522">MQIVLLSGGSGNRLWPLSNETRSKQFLKILNDATGKRESMVQRVWGQLGLMNLQQSAVVATGKSQVELLQNQLGYDVEIIVEPERRDTFPAIALSVCYLYSVKSASPQDIAIVLPVDPYVDAHFFSKVQELEELMQETGADVGLIGVSPDHPSSKFGYIVPKAIAKLENGTEYCEVSHFVEKPKEGIARGLIEQSALWNCGVFAFRLEYILDYLLERSLPIQYDELLRQYSQVERTSFDYAVVEQAKRIVALPYQGLWKDLGTWDALTEEVHTQLIGKGTLTEDSINTHVINELDIPITVIAAPNLIVAASPDGILVSEKSASMRIKEVLQFGDQRPMYEERRWGRYRVLDYVKYPNGNEVLTKRICVLQGKNLSYQYHLLRSEVWTVVSGQGEMILDGSVRMIGKGDVVIISAEARHSLRAITDIEIIEVQTGSELIEDDIVRLAMDWEEIKISVLT</sequence>
<dbReference type="GO" id="GO:0009298">
    <property type="term" value="P:GDP-mannose biosynthetic process"/>
    <property type="evidence" value="ECO:0007669"/>
    <property type="project" value="TreeGrafter"/>
</dbReference>
<gene>
    <name evidence="3" type="ORF">AM231_21910</name>
</gene>
<evidence type="ECO:0000259" key="1">
    <source>
        <dbReference type="Pfam" id="PF00483"/>
    </source>
</evidence>
<dbReference type="Pfam" id="PF00483">
    <property type="entry name" value="NTP_transferase"/>
    <property type="match status" value="1"/>
</dbReference>
<keyword evidence="3" id="KW-0548">Nucleotidyltransferase</keyword>
<feature type="domain" description="Mannose-6-phosphate isomerase type II C-terminal" evidence="2">
    <location>
        <begin position="342"/>
        <end position="445"/>
    </location>
</feature>
<dbReference type="GO" id="GO:0005976">
    <property type="term" value="P:polysaccharide metabolic process"/>
    <property type="evidence" value="ECO:0007669"/>
    <property type="project" value="InterPro"/>
</dbReference>
<dbReference type="PANTHER" id="PTHR46390:SF1">
    <property type="entry name" value="MANNOSE-1-PHOSPHATE GUANYLYLTRANSFERASE"/>
    <property type="match status" value="1"/>
</dbReference>
<dbReference type="PANTHER" id="PTHR46390">
    <property type="entry name" value="MANNOSE-1-PHOSPHATE GUANYLYLTRANSFERASE"/>
    <property type="match status" value="1"/>
</dbReference>
<proteinExistence type="predicted"/>
<evidence type="ECO:0000259" key="2">
    <source>
        <dbReference type="Pfam" id="PF01050"/>
    </source>
</evidence>
<evidence type="ECO:0000313" key="4">
    <source>
        <dbReference type="Proteomes" id="UP000036932"/>
    </source>
</evidence>
<keyword evidence="4" id="KW-1185">Reference proteome</keyword>
<dbReference type="SUPFAM" id="SSF53448">
    <property type="entry name" value="Nucleotide-diphospho-sugar transferases"/>
    <property type="match status" value="1"/>
</dbReference>